<comment type="caution">
    <text evidence="6">The sequence shown here is derived from an EMBL/GenBank/DDBJ whole genome shotgun (WGS) entry which is preliminary data.</text>
</comment>
<keyword evidence="4" id="KW-1133">Transmembrane helix</keyword>
<dbReference type="Proteomes" id="UP000779507">
    <property type="component" value="Unassembled WGS sequence"/>
</dbReference>
<sequence length="434" mass="48164">MLFQFGARSALLLPFVVPGAAAALWLLGRALRRGAPADALLALLVAVPTLGIAQWMLGYAGWYDSHDGYSTAMFYVPWQLNLLLGPGYYLYFRSLTNQEFQLFPRAWWHFGPGLLEIGLFAAAAAYDLLWWHGLRGQPLSAHFGTKGPAAGWLEALDKPVACLVYVLLPAYGWRVLVDYRRYRRYLDDNFSDPERLRFAGLRQLLVLQLLALGLSLLYTALNEVFSFSYDAAWYFYALLGVLMFGLIVVGIQANYAAATSPLRFGATPAPPDATTQDLLRPTAAEQALEAAVEVALATNPLSERGVEAAVRAAHPPVELAPELRPWRDKLLALMAREQPWLEPELTLAELAHRLRTHPALLSKVINAGCGQNFNDFVNTYRVAEARRKLADPRFGHYSLVGVALESGFNSKSTFNRVFKKLLGQAPSEVMRPKA</sequence>
<feature type="transmembrane region" description="Helical" evidence="4">
    <location>
        <begin position="113"/>
        <end position="131"/>
    </location>
</feature>
<feature type="transmembrane region" description="Helical" evidence="4">
    <location>
        <begin position="233"/>
        <end position="255"/>
    </location>
</feature>
<keyword evidence="4" id="KW-0812">Transmembrane</keyword>
<evidence type="ECO:0000313" key="7">
    <source>
        <dbReference type="Proteomes" id="UP000779507"/>
    </source>
</evidence>
<keyword evidence="7" id="KW-1185">Reference proteome</keyword>
<evidence type="ECO:0000313" key="6">
    <source>
        <dbReference type="EMBL" id="NRT20528.1"/>
    </source>
</evidence>
<dbReference type="PROSITE" id="PS00041">
    <property type="entry name" value="HTH_ARAC_FAMILY_1"/>
    <property type="match status" value="1"/>
</dbReference>
<dbReference type="PROSITE" id="PS01124">
    <property type="entry name" value="HTH_ARAC_FAMILY_2"/>
    <property type="match status" value="1"/>
</dbReference>
<dbReference type="InterPro" id="IPR018062">
    <property type="entry name" value="HTH_AraC-typ_CS"/>
</dbReference>
<dbReference type="PANTHER" id="PTHR43280">
    <property type="entry name" value="ARAC-FAMILY TRANSCRIPTIONAL REGULATOR"/>
    <property type="match status" value="1"/>
</dbReference>
<dbReference type="SMART" id="SM00342">
    <property type="entry name" value="HTH_ARAC"/>
    <property type="match status" value="1"/>
</dbReference>
<evidence type="ECO:0000256" key="2">
    <source>
        <dbReference type="ARBA" id="ARBA00023125"/>
    </source>
</evidence>
<gene>
    <name evidence="6" type="ORF">HNP98_003372</name>
</gene>
<keyword evidence="2" id="KW-0238">DNA-binding</keyword>
<evidence type="ECO:0000256" key="1">
    <source>
        <dbReference type="ARBA" id="ARBA00023015"/>
    </source>
</evidence>
<dbReference type="PANTHER" id="PTHR43280:SF29">
    <property type="entry name" value="ARAC-FAMILY TRANSCRIPTIONAL REGULATOR"/>
    <property type="match status" value="1"/>
</dbReference>
<feature type="transmembrane region" description="Helical" evidence="4">
    <location>
        <begin position="6"/>
        <end position="27"/>
    </location>
</feature>
<dbReference type="RefSeq" id="WP_173811300.1">
    <property type="nucleotide sequence ID" value="NZ_JABSNP010000018.1"/>
</dbReference>
<dbReference type="SUPFAM" id="SSF46689">
    <property type="entry name" value="Homeodomain-like"/>
    <property type="match status" value="1"/>
</dbReference>
<evidence type="ECO:0000256" key="3">
    <source>
        <dbReference type="ARBA" id="ARBA00023163"/>
    </source>
</evidence>
<dbReference type="Gene3D" id="1.10.10.60">
    <property type="entry name" value="Homeodomain-like"/>
    <property type="match status" value="2"/>
</dbReference>
<evidence type="ECO:0000259" key="5">
    <source>
        <dbReference type="PROSITE" id="PS01124"/>
    </source>
</evidence>
<evidence type="ECO:0000256" key="4">
    <source>
        <dbReference type="SAM" id="Phobius"/>
    </source>
</evidence>
<keyword evidence="3" id="KW-0804">Transcription</keyword>
<proteinExistence type="predicted"/>
<accession>A0ABX2FTK7</accession>
<keyword evidence="4" id="KW-0472">Membrane</keyword>
<feature type="transmembrane region" description="Helical" evidence="4">
    <location>
        <begin position="204"/>
        <end position="221"/>
    </location>
</feature>
<dbReference type="InterPro" id="IPR009057">
    <property type="entry name" value="Homeodomain-like_sf"/>
</dbReference>
<dbReference type="InterPro" id="IPR018060">
    <property type="entry name" value="HTH_AraC"/>
</dbReference>
<protein>
    <submittedName>
        <fullName evidence="6">AraC-like DNA-binding protein</fullName>
    </submittedName>
</protein>
<dbReference type="Pfam" id="PF12833">
    <property type="entry name" value="HTH_18"/>
    <property type="match status" value="1"/>
</dbReference>
<feature type="transmembrane region" description="Helical" evidence="4">
    <location>
        <begin position="39"/>
        <end position="60"/>
    </location>
</feature>
<organism evidence="6 7">
    <name type="scientific">Hymenobacter caeli</name>
    <dbReference type="NCBI Taxonomy" id="2735894"/>
    <lineage>
        <taxon>Bacteria</taxon>
        <taxon>Pseudomonadati</taxon>
        <taxon>Bacteroidota</taxon>
        <taxon>Cytophagia</taxon>
        <taxon>Cytophagales</taxon>
        <taxon>Hymenobacteraceae</taxon>
        <taxon>Hymenobacter</taxon>
    </lineage>
</organism>
<name>A0ABX2FTK7_9BACT</name>
<reference evidence="6 7" key="1">
    <citation type="submission" date="2020-05" db="EMBL/GenBank/DDBJ databases">
        <title>Genomic Encyclopedia of Type Strains, Phase IV (KMG-V): Genome sequencing to study the core and pangenomes of soil and plant-associated prokaryotes.</title>
        <authorList>
            <person name="Whitman W."/>
        </authorList>
    </citation>
    <scope>NUCLEOTIDE SEQUENCE [LARGE SCALE GENOMIC DNA]</scope>
    <source>
        <strain evidence="6 7">9A</strain>
    </source>
</reference>
<feature type="transmembrane region" description="Helical" evidence="4">
    <location>
        <begin position="158"/>
        <end position="177"/>
    </location>
</feature>
<dbReference type="EMBL" id="JABSNP010000018">
    <property type="protein sequence ID" value="NRT20528.1"/>
    <property type="molecule type" value="Genomic_DNA"/>
</dbReference>
<feature type="domain" description="HTH araC/xylS-type" evidence="5">
    <location>
        <begin position="328"/>
        <end position="432"/>
    </location>
</feature>
<keyword evidence="1" id="KW-0805">Transcription regulation</keyword>
<feature type="transmembrane region" description="Helical" evidence="4">
    <location>
        <begin position="72"/>
        <end position="92"/>
    </location>
</feature>